<keyword evidence="2" id="KW-1185">Reference proteome</keyword>
<dbReference type="Proteomes" id="UP000308886">
    <property type="component" value="Unassembled WGS sequence"/>
</dbReference>
<comment type="caution">
    <text evidence="1">The sequence shown here is derived from an EMBL/GenBank/DDBJ whole genome shotgun (WGS) entry which is preliminary data.</text>
</comment>
<organism evidence="1 2">
    <name type="scientific">Palleniella muris</name>
    <dbReference type="NCBI Taxonomy" id="3038145"/>
    <lineage>
        <taxon>Bacteria</taxon>
        <taxon>Pseudomonadati</taxon>
        <taxon>Bacteroidota</taxon>
        <taxon>Bacteroidia</taxon>
        <taxon>Bacteroidales</taxon>
        <taxon>Prevotellaceae</taxon>
        <taxon>Palleniella</taxon>
    </lineage>
</organism>
<proteinExistence type="predicted"/>
<evidence type="ECO:0000313" key="2">
    <source>
        <dbReference type="Proteomes" id="UP000308886"/>
    </source>
</evidence>
<sequence>MNDCNKYIRFDWAAKRMLRDNANFGVLEGLVTVLLNEEVKIIELLESESNQDARDDKFNRVDIKALNSKNEIIIVEIQQSRELYFLERILYGSAKAITEHISLGEKYDKVRKVYSINILYFDLGHGADYLYHGKVSFVGVHKHDELKITTKEEDVIKIKTPEEIFPEYFIIRVNEFNDVAKTPLEEWMDYLKNGNIKDDTTAPGLSEARTKLQYLSMSRQEKSAYDKHVENIMVQNDILDTAKMEGRAEGLKEGIEQGRLETAKALHQMGLSNEPIAQATKLSIEKLKELFI</sequence>
<gene>
    <name evidence="1" type="ORF">E5358_11145</name>
</gene>
<dbReference type="EMBL" id="SRZC01000019">
    <property type="protein sequence ID" value="TGX81167.1"/>
    <property type="molecule type" value="Genomic_DNA"/>
</dbReference>
<reference evidence="1" key="1">
    <citation type="submission" date="2019-04" db="EMBL/GenBank/DDBJ databases">
        <title>Microbes associate with the intestines of laboratory mice.</title>
        <authorList>
            <person name="Navarre W."/>
            <person name="Wong E."/>
            <person name="Huang K."/>
            <person name="Tropini C."/>
            <person name="Ng K."/>
            <person name="Yu B."/>
        </authorList>
    </citation>
    <scope>NUCLEOTIDE SEQUENCE</scope>
    <source>
        <strain evidence="1">NM73_A23</strain>
    </source>
</reference>
<name>A0AC61QNH2_9BACT</name>
<protein>
    <submittedName>
        <fullName evidence="1">Rpn family recombination-promoting nuclease/putative transposase</fullName>
    </submittedName>
</protein>
<accession>A0AC61QNH2</accession>
<evidence type="ECO:0000313" key="1">
    <source>
        <dbReference type="EMBL" id="TGX81167.1"/>
    </source>
</evidence>